<keyword evidence="11" id="KW-0812">Transmembrane</keyword>
<accession>A0AAV2HE40</accession>
<comment type="catalytic activity">
    <reaction evidence="10">
        <text>L-threonyl-[protein] + UDP-N-acetyl-alpha-D-glucosamine = 3-O-(N-acetyl-beta-D-glucosaminyl)-L-threonyl-[protein] + UDP + H(+)</text>
        <dbReference type="Rhea" id="RHEA:48908"/>
        <dbReference type="Rhea" id="RHEA-COMP:11060"/>
        <dbReference type="Rhea" id="RHEA-COMP:12252"/>
        <dbReference type="ChEBI" id="CHEBI:15378"/>
        <dbReference type="ChEBI" id="CHEBI:30013"/>
        <dbReference type="ChEBI" id="CHEBI:57705"/>
        <dbReference type="ChEBI" id="CHEBI:58223"/>
        <dbReference type="ChEBI" id="CHEBI:90840"/>
        <dbReference type="EC" id="2.4.1.255"/>
    </reaction>
</comment>
<organism evidence="13 14">
    <name type="scientific">Lymnaea stagnalis</name>
    <name type="common">Great pond snail</name>
    <name type="synonym">Helix stagnalis</name>
    <dbReference type="NCBI Taxonomy" id="6523"/>
    <lineage>
        <taxon>Eukaryota</taxon>
        <taxon>Metazoa</taxon>
        <taxon>Spiralia</taxon>
        <taxon>Lophotrochozoa</taxon>
        <taxon>Mollusca</taxon>
        <taxon>Gastropoda</taxon>
        <taxon>Heterobranchia</taxon>
        <taxon>Euthyneura</taxon>
        <taxon>Panpulmonata</taxon>
        <taxon>Hygrophila</taxon>
        <taxon>Lymnaeoidea</taxon>
        <taxon>Lymnaeidae</taxon>
        <taxon>Lymnaea</taxon>
    </lineage>
</organism>
<dbReference type="InterPro" id="IPR049625">
    <property type="entry name" value="Glyco_transf_61_cat"/>
</dbReference>
<evidence type="ECO:0000256" key="1">
    <source>
        <dbReference type="ARBA" id="ARBA00011970"/>
    </source>
</evidence>
<feature type="transmembrane region" description="Helical" evidence="11">
    <location>
        <begin position="34"/>
        <end position="53"/>
    </location>
</feature>
<gene>
    <name evidence="13" type="ORF">GSLYS_00006145001</name>
</gene>
<comment type="catalytic activity">
    <reaction evidence="9">
        <text>L-seryl-[protein] + UDP-N-acetyl-alpha-D-glucosamine = 3-O-(N-acetyl-beta-D-glucosaminyl)-L-seryl-[protein] + UDP + H(+)</text>
        <dbReference type="Rhea" id="RHEA:48904"/>
        <dbReference type="Rhea" id="RHEA-COMP:9863"/>
        <dbReference type="Rhea" id="RHEA-COMP:12251"/>
        <dbReference type="ChEBI" id="CHEBI:15378"/>
        <dbReference type="ChEBI" id="CHEBI:29999"/>
        <dbReference type="ChEBI" id="CHEBI:57705"/>
        <dbReference type="ChEBI" id="CHEBI:58223"/>
        <dbReference type="ChEBI" id="CHEBI:90838"/>
        <dbReference type="EC" id="2.4.1.255"/>
    </reaction>
</comment>
<keyword evidence="4" id="KW-0732">Signal</keyword>
<evidence type="ECO:0000256" key="5">
    <source>
        <dbReference type="ARBA" id="ARBA00022824"/>
    </source>
</evidence>
<keyword evidence="11" id="KW-1133">Transmembrane helix</keyword>
<dbReference type="PANTHER" id="PTHR20961:SF148">
    <property type="entry name" value="EGF DOMAIN-SPECIFIC O-LINKED N-ACETYLGLUCOSAMINE TRANSFERASE"/>
    <property type="match status" value="1"/>
</dbReference>
<proteinExistence type="predicted"/>
<dbReference type="EC" id="2.4.1.255" evidence="1"/>
<dbReference type="Pfam" id="PF04577">
    <property type="entry name" value="Glyco_transf_61"/>
    <property type="match status" value="1"/>
</dbReference>
<keyword evidence="14" id="KW-1185">Reference proteome</keyword>
<evidence type="ECO:0000259" key="12">
    <source>
        <dbReference type="Pfam" id="PF04577"/>
    </source>
</evidence>
<dbReference type="GO" id="GO:0097363">
    <property type="term" value="F:protein O-acetylglucosaminyltransferase activity"/>
    <property type="evidence" value="ECO:0007669"/>
    <property type="project" value="UniProtKB-EC"/>
</dbReference>
<dbReference type="PANTHER" id="PTHR20961">
    <property type="entry name" value="GLYCOSYLTRANSFERASE"/>
    <property type="match status" value="1"/>
</dbReference>
<evidence type="ECO:0000313" key="13">
    <source>
        <dbReference type="EMBL" id="CAL1532066.1"/>
    </source>
</evidence>
<protein>
    <recommendedName>
        <fullName evidence="7">EGF domain-specific O-linked N-acetylglucosamine transferase</fullName>
        <ecNumber evidence="1">2.4.1.255</ecNumber>
    </recommendedName>
    <alternativeName>
        <fullName evidence="8">Extracellular O-linked N-acetylglucosamine transferase</fullName>
    </alternativeName>
</protein>
<evidence type="ECO:0000256" key="7">
    <source>
        <dbReference type="ARBA" id="ARBA00040944"/>
    </source>
</evidence>
<evidence type="ECO:0000256" key="9">
    <source>
        <dbReference type="ARBA" id="ARBA00048317"/>
    </source>
</evidence>
<dbReference type="EMBL" id="CAXITT010000105">
    <property type="protein sequence ID" value="CAL1532066.1"/>
    <property type="molecule type" value="Genomic_DNA"/>
</dbReference>
<dbReference type="AlphaFoldDB" id="A0AAV2HE40"/>
<comment type="caution">
    <text evidence="13">The sequence shown here is derived from an EMBL/GenBank/DDBJ whole genome shotgun (WGS) entry which is preliminary data.</text>
</comment>
<keyword evidence="2" id="KW-0328">Glycosyltransferase</keyword>
<keyword evidence="11" id="KW-0472">Membrane</keyword>
<sequence length="519" mass="59695">MNSYDDKLFLLRQVDMSGRELWYMAPRRFRSKKIIILTILVVNCMLFGFIVHWKTTGATTQVPQELLGRVRDQPDRPSVDHDTHVKEAQSIHGPEMTRLGIQSLKDDSQKTVCNYRTTAYLSDKSIVLDQAPFVEYTKQMLCLEGGNIAAFSEQFVMFNYVIVDAEKTTTKRKGGENMEEVWDQREEDEYFKLLPGYFQIPCLEKPSLRFGDLDHLRLWNDALRCYPSDQTDISLLNRVTGVTLAIQRYEYVNLYHTMTDFYNAFVLMLLFGVPPSKMTVMFVDAHPVGTLDPVWAALFGRYIRAGRLPAPTVFPTLIWGMLGYSSPLNRHELPEVPYLNEFREFFLTKHNVTASHTLNCRRPNVVLIWRRDYVAHPRNKDGSVVRKFANEDEMVEAVKKTLGDNANVLGLQLDALSMKEQLEVVAKCDILIGMHGAGLSHILFLAQTSGVIELKPNYSNPSLQHFQAFARWRKLPYSIWINSDPANEKDSHKTYIPSQDLSLEVKSMYSKICENKKII</sequence>
<evidence type="ECO:0000256" key="10">
    <source>
        <dbReference type="ARBA" id="ARBA00049432"/>
    </source>
</evidence>
<evidence type="ECO:0000256" key="11">
    <source>
        <dbReference type="SAM" id="Phobius"/>
    </source>
</evidence>
<evidence type="ECO:0000256" key="2">
    <source>
        <dbReference type="ARBA" id="ARBA00022676"/>
    </source>
</evidence>
<dbReference type="Proteomes" id="UP001497497">
    <property type="component" value="Unassembled WGS sequence"/>
</dbReference>
<feature type="domain" description="Glycosyltransferase 61 catalytic" evidence="12">
    <location>
        <begin position="255"/>
        <end position="452"/>
    </location>
</feature>
<evidence type="ECO:0000256" key="6">
    <source>
        <dbReference type="ARBA" id="ARBA00023180"/>
    </source>
</evidence>
<keyword evidence="5" id="KW-0256">Endoplasmic reticulum</keyword>
<dbReference type="InterPro" id="IPR007657">
    <property type="entry name" value="Glycosyltransferase_61"/>
</dbReference>
<evidence type="ECO:0000256" key="4">
    <source>
        <dbReference type="ARBA" id="ARBA00022729"/>
    </source>
</evidence>
<evidence type="ECO:0000313" key="14">
    <source>
        <dbReference type="Proteomes" id="UP001497497"/>
    </source>
</evidence>
<evidence type="ECO:0000256" key="3">
    <source>
        <dbReference type="ARBA" id="ARBA00022679"/>
    </source>
</evidence>
<keyword evidence="6" id="KW-0325">Glycoprotein</keyword>
<evidence type="ECO:0000256" key="8">
    <source>
        <dbReference type="ARBA" id="ARBA00042574"/>
    </source>
</evidence>
<name>A0AAV2HE40_LYMST</name>
<keyword evidence="3" id="KW-0808">Transferase</keyword>
<reference evidence="13 14" key="1">
    <citation type="submission" date="2024-04" db="EMBL/GenBank/DDBJ databases">
        <authorList>
            <consortium name="Genoscope - CEA"/>
            <person name="William W."/>
        </authorList>
    </citation>
    <scope>NUCLEOTIDE SEQUENCE [LARGE SCALE GENOMIC DNA]</scope>
</reference>